<evidence type="ECO:0000256" key="7">
    <source>
        <dbReference type="ARBA" id="ARBA00022833"/>
    </source>
</evidence>
<dbReference type="Pfam" id="PF26200">
    <property type="entry name" value="Rcat_RNF216"/>
    <property type="match status" value="1"/>
</dbReference>
<keyword evidence="3" id="KW-0479">Metal-binding</keyword>
<dbReference type="CDD" id="cd20339">
    <property type="entry name" value="BRcat_RBR_RNF216"/>
    <property type="match status" value="1"/>
</dbReference>
<comment type="pathway">
    <text evidence="1">Protein modification; protein ubiquitination.</text>
</comment>
<dbReference type="Proteomes" id="UP000237481">
    <property type="component" value="Unassembled WGS sequence"/>
</dbReference>
<dbReference type="OrthoDB" id="10009520at2759"/>
<dbReference type="Pfam" id="PF26191">
    <property type="entry name" value="RING-HC_RBR_RNF216"/>
    <property type="match status" value="1"/>
</dbReference>
<keyword evidence="5" id="KW-0863">Zinc-finger</keyword>
<dbReference type="InterPro" id="IPR047546">
    <property type="entry name" value="Rcat_RBR_RNF216"/>
</dbReference>
<evidence type="ECO:0000256" key="6">
    <source>
        <dbReference type="ARBA" id="ARBA00022786"/>
    </source>
</evidence>
<reference evidence="10 11" key="1">
    <citation type="submission" date="2018-01" db="EMBL/GenBank/DDBJ databases">
        <title>Harnessing the power of phylogenomics to disentangle the directionality and signatures of interkingdom host jumping in the parasitic fungal genus Tolypocladium.</title>
        <authorList>
            <person name="Quandt C.A."/>
            <person name="Patterson W."/>
            <person name="Spatafora J.W."/>
        </authorList>
    </citation>
    <scope>NUCLEOTIDE SEQUENCE [LARGE SCALE GENOMIC DNA]</scope>
    <source>
        <strain evidence="10 11">NRBC 100945</strain>
    </source>
</reference>
<evidence type="ECO:0000256" key="4">
    <source>
        <dbReference type="ARBA" id="ARBA00022737"/>
    </source>
</evidence>
<dbReference type="CDD" id="cd20353">
    <property type="entry name" value="Rcat_RBR_RNF216"/>
    <property type="match status" value="1"/>
</dbReference>
<dbReference type="InterPro" id="IPR051628">
    <property type="entry name" value="LUBAC_E3_Ligases"/>
</dbReference>
<feature type="region of interest" description="Disordered" evidence="8">
    <location>
        <begin position="60"/>
        <end position="103"/>
    </location>
</feature>
<evidence type="ECO:0000256" key="2">
    <source>
        <dbReference type="ARBA" id="ARBA00022679"/>
    </source>
</evidence>
<feature type="compositionally biased region" description="Basic residues" evidence="8">
    <location>
        <begin position="90"/>
        <end position="103"/>
    </location>
</feature>
<dbReference type="Gene3D" id="1.20.120.1750">
    <property type="match status" value="1"/>
</dbReference>
<gene>
    <name evidence="10" type="ORF">TPAR_08031</name>
</gene>
<protein>
    <submittedName>
        <fullName evidence="10">E3 ubiquitin-protein ligase</fullName>
    </submittedName>
</protein>
<proteinExistence type="predicted"/>
<evidence type="ECO:0000256" key="8">
    <source>
        <dbReference type="SAM" id="MobiDB-lite"/>
    </source>
</evidence>
<keyword evidence="6" id="KW-0833">Ubl conjugation pathway</keyword>
<keyword evidence="11" id="KW-1185">Reference proteome</keyword>
<dbReference type="CDD" id="cd16630">
    <property type="entry name" value="RING-HC_RBR_RNF216"/>
    <property type="match status" value="1"/>
</dbReference>
<evidence type="ECO:0000259" key="9">
    <source>
        <dbReference type="PROSITE" id="PS51873"/>
    </source>
</evidence>
<organism evidence="10 11">
    <name type="scientific">Tolypocladium paradoxum</name>
    <dbReference type="NCBI Taxonomy" id="94208"/>
    <lineage>
        <taxon>Eukaryota</taxon>
        <taxon>Fungi</taxon>
        <taxon>Dikarya</taxon>
        <taxon>Ascomycota</taxon>
        <taxon>Pezizomycotina</taxon>
        <taxon>Sordariomycetes</taxon>
        <taxon>Hypocreomycetidae</taxon>
        <taxon>Hypocreales</taxon>
        <taxon>Ophiocordycipitaceae</taxon>
        <taxon>Tolypocladium</taxon>
    </lineage>
</organism>
<dbReference type="PANTHER" id="PTHR22770:SF47">
    <property type="entry name" value="E3 UBIQUITIN-PROTEIN LIGASE RNF216"/>
    <property type="match status" value="1"/>
</dbReference>
<accession>A0A2S4KNL6</accession>
<name>A0A2S4KNL6_9HYPO</name>
<dbReference type="InterPro" id="IPR047545">
    <property type="entry name" value="BRcat_RBR_RNF216"/>
</dbReference>
<dbReference type="PROSITE" id="PS51873">
    <property type="entry name" value="TRIAD"/>
    <property type="match status" value="1"/>
</dbReference>
<dbReference type="AlphaFoldDB" id="A0A2S4KNL6"/>
<comment type="caution">
    <text evidence="10">The sequence shown here is derived from an EMBL/GenBank/DDBJ whole genome shotgun (WGS) entry which is preliminary data.</text>
</comment>
<feature type="region of interest" description="Disordered" evidence="8">
    <location>
        <begin position="500"/>
        <end position="519"/>
    </location>
</feature>
<keyword evidence="2" id="KW-0808">Transferase</keyword>
<evidence type="ECO:0000256" key="1">
    <source>
        <dbReference type="ARBA" id="ARBA00004906"/>
    </source>
</evidence>
<evidence type="ECO:0000256" key="3">
    <source>
        <dbReference type="ARBA" id="ARBA00022723"/>
    </source>
</evidence>
<dbReference type="SUPFAM" id="SSF57850">
    <property type="entry name" value="RING/U-box"/>
    <property type="match status" value="1"/>
</dbReference>
<feature type="region of interest" description="Disordered" evidence="8">
    <location>
        <begin position="579"/>
        <end position="601"/>
    </location>
</feature>
<dbReference type="PANTHER" id="PTHR22770">
    <property type="entry name" value="UBIQUITIN CONJUGATING ENZYME 7 INTERACTING PROTEIN-RELATED"/>
    <property type="match status" value="1"/>
</dbReference>
<dbReference type="InterPro" id="IPR047544">
    <property type="entry name" value="RING-HC_RBR_RNF216"/>
</dbReference>
<dbReference type="InterPro" id="IPR044066">
    <property type="entry name" value="TRIAD_supradom"/>
</dbReference>
<sequence length="720" mass="79747">MDDEVVSVDREVRNACIRKILAVLPDVCVRYVMTIMGKLGCGADADTIINHLVDQEEAGKPYQRASAVNDLKRKRTADDDDAEEEDRAKRTYLHPGRPRHPLGRHHVEKVRSLISVDYPQVPAIDILAALANNGDHLFPAYVAVYEMLREKDDGHPWKSNPQLPAGRPAGRHDPEAIQQRILTIAAPADRDTFMELQAARRKVASMERKHRAKLERERAEKANFDEHQAKGLVKECECCFMDYAINRLVHCNGETAHWFCFKCAYNQAKELSGLSRYQLTCMSTDGCDAGFSHSERHKFLDEKLTAALDKIEQEAVLRLTDIEGLAHCPFCPFAAVCGPATEDKEFRCQRPDCRKVSCRLCNEETHIPLSCEEAKRDRQAFSARHTVEEARSEALIRKCNKCGTPFIKEHGCNKMKCPRAGCHNLQCYVCSQNCNDYQHFNDAARGGRRGNCPLFDDSEMRHARDADNAEQEALRKMTATNPDIDPELLKYRMSDEVNRADEAKRRRLDVDNPPPPPAHAAALIAADALAPAVRNLFDGVLGEDVPGAAQDRPAKQAAPAGQPAGGLLAQAQRLMPAGGLYGQDGRLQHGQGGQGQGQQVAAPVANAAPGNVGPVAPMAPEIRRFPASQQEWDNMYRRGLLPRQQNPPAPGYNGRHPWLTGYGISHLPPWRLANGFAADPATGDLVPVYPPGAILYGNGGVWYGEPSNMRQIGKDAERNV</sequence>
<evidence type="ECO:0000313" key="11">
    <source>
        <dbReference type="Proteomes" id="UP000237481"/>
    </source>
</evidence>
<keyword evidence="4" id="KW-0677">Repeat</keyword>
<evidence type="ECO:0000256" key="5">
    <source>
        <dbReference type="ARBA" id="ARBA00022771"/>
    </source>
</evidence>
<keyword evidence="7" id="KW-0862">Zinc</keyword>
<dbReference type="GO" id="GO:0016740">
    <property type="term" value="F:transferase activity"/>
    <property type="evidence" value="ECO:0007669"/>
    <property type="project" value="UniProtKB-KW"/>
</dbReference>
<dbReference type="STRING" id="94208.A0A2S4KNL6"/>
<dbReference type="EMBL" id="PKSG01001001">
    <property type="protein sequence ID" value="POR31761.1"/>
    <property type="molecule type" value="Genomic_DNA"/>
</dbReference>
<evidence type="ECO:0000313" key="10">
    <source>
        <dbReference type="EMBL" id="POR31761.1"/>
    </source>
</evidence>
<dbReference type="GO" id="GO:0008270">
    <property type="term" value="F:zinc ion binding"/>
    <property type="evidence" value="ECO:0007669"/>
    <property type="project" value="UniProtKB-KW"/>
</dbReference>
<feature type="domain" description="RING-type" evidence="9">
    <location>
        <begin position="232"/>
        <end position="450"/>
    </location>
</feature>
<feature type="compositionally biased region" description="Basic and acidic residues" evidence="8">
    <location>
        <begin position="500"/>
        <end position="510"/>
    </location>
</feature>